<accession>A0AAP0M623</accession>
<name>A0AAP0M623_9ROSI</name>
<proteinExistence type="predicted"/>
<gene>
    <name evidence="1" type="ORF">WN944_014647</name>
</gene>
<reference evidence="1 2" key="1">
    <citation type="submission" date="2024-05" db="EMBL/GenBank/DDBJ databases">
        <title>Haplotype-resolved chromosome-level genome assembly of Huyou (Citrus changshanensis).</title>
        <authorList>
            <person name="Miao C."/>
            <person name="Chen W."/>
            <person name="Wu Y."/>
            <person name="Wang L."/>
            <person name="Zhao S."/>
            <person name="Grierson D."/>
            <person name="Xu C."/>
            <person name="Chen K."/>
        </authorList>
    </citation>
    <scope>NUCLEOTIDE SEQUENCE [LARGE SCALE GENOMIC DNA]</scope>
    <source>
        <strain evidence="1">01-14</strain>
        <tissue evidence="1">Leaf</tissue>
    </source>
</reference>
<organism evidence="1 2">
    <name type="scientific">Citrus x changshan-huyou</name>
    <dbReference type="NCBI Taxonomy" id="2935761"/>
    <lineage>
        <taxon>Eukaryota</taxon>
        <taxon>Viridiplantae</taxon>
        <taxon>Streptophyta</taxon>
        <taxon>Embryophyta</taxon>
        <taxon>Tracheophyta</taxon>
        <taxon>Spermatophyta</taxon>
        <taxon>Magnoliopsida</taxon>
        <taxon>eudicotyledons</taxon>
        <taxon>Gunneridae</taxon>
        <taxon>Pentapetalae</taxon>
        <taxon>rosids</taxon>
        <taxon>malvids</taxon>
        <taxon>Sapindales</taxon>
        <taxon>Rutaceae</taxon>
        <taxon>Aurantioideae</taxon>
        <taxon>Citrus</taxon>
    </lineage>
</organism>
<protein>
    <submittedName>
        <fullName evidence="1">Uncharacterized protein</fullName>
    </submittedName>
</protein>
<evidence type="ECO:0000313" key="1">
    <source>
        <dbReference type="EMBL" id="KAK9199456.1"/>
    </source>
</evidence>
<comment type="caution">
    <text evidence="1">The sequence shown here is derived from an EMBL/GenBank/DDBJ whole genome shotgun (WGS) entry which is preliminary data.</text>
</comment>
<sequence>MGFPPEPAISAYDTSGSIRNSSEPAIAMFIMSMLSFKDREAAAVDVLLIIYMLLNNKITTSAEEKPTKTKWLARGHDRWIK</sequence>
<keyword evidence="2" id="KW-1185">Reference proteome</keyword>
<dbReference type="EMBL" id="JBCGBO010000005">
    <property type="protein sequence ID" value="KAK9199456.1"/>
    <property type="molecule type" value="Genomic_DNA"/>
</dbReference>
<dbReference type="Proteomes" id="UP001428341">
    <property type="component" value="Unassembled WGS sequence"/>
</dbReference>
<evidence type="ECO:0000313" key="2">
    <source>
        <dbReference type="Proteomes" id="UP001428341"/>
    </source>
</evidence>
<dbReference type="AlphaFoldDB" id="A0AAP0M623"/>